<comment type="caution">
    <text evidence="4">The sequence shown here is derived from an EMBL/GenBank/DDBJ whole genome shotgun (WGS) entry which is preliminary data.</text>
</comment>
<evidence type="ECO:0000256" key="1">
    <source>
        <dbReference type="ARBA" id="ARBA00022723"/>
    </source>
</evidence>
<evidence type="ECO:0000256" key="2">
    <source>
        <dbReference type="ARBA" id="ARBA00023002"/>
    </source>
</evidence>
<dbReference type="Gene3D" id="3.40.718.10">
    <property type="entry name" value="Isopropylmalate Dehydrogenase"/>
    <property type="match status" value="1"/>
</dbReference>
<dbReference type="STRING" id="1895771.BGO89_03155"/>
<evidence type="ECO:0000256" key="3">
    <source>
        <dbReference type="ARBA" id="ARBA00023027"/>
    </source>
</evidence>
<accession>A0A1M3L0C3</accession>
<dbReference type="SUPFAM" id="SSF53659">
    <property type="entry name" value="Isocitrate/Isopropylmalate dehydrogenase-like"/>
    <property type="match status" value="1"/>
</dbReference>
<dbReference type="EMBL" id="MKVH01000019">
    <property type="protein sequence ID" value="OJX58242.1"/>
    <property type="molecule type" value="Genomic_DNA"/>
</dbReference>
<dbReference type="GO" id="GO:0016491">
    <property type="term" value="F:oxidoreductase activity"/>
    <property type="evidence" value="ECO:0007669"/>
    <property type="project" value="UniProtKB-KW"/>
</dbReference>
<gene>
    <name evidence="4" type="ORF">BGO89_03155</name>
</gene>
<dbReference type="PANTHER" id="PTHR30004:SF6">
    <property type="entry name" value="D-THREONATE 4-PHOSPHATE DEHYDROGENASE"/>
    <property type="match status" value="1"/>
</dbReference>
<organism evidence="4 5">
    <name type="scientific">Candidatus Kapaibacterium thiocyanatum</name>
    <dbReference type="NCBI Taxonomy" id="1895771"/>
    <lineage>
        <taxon>Bacteria</taxon>
        <taxon>Pseudomonadati</taxon>
        <taxon>Candidatus Kapaibacteriota</taxon>
        <taxon>Candidatus Kapaibacteriia</taxon>
        <taxon>Candidatus Kapaibacteriales</taxon>
        <taxon>Candidatus Kapaibacteriaceae</taxon>
        <taxon>Candidatus Kapaibacterium</taxon>
    </lineage>
</organism>
<dbReference type="GO" id="GO:0046872">
    <property type="term" value="F:metal ion binding"/>
    <property type="evidence" value="ECO:0007669"/>
    <property type="project" value="UniProtKB-KW"/>
</dbReference>
<reference evidence="4 5" key="1">
    <citation type="submission" date="2016-09" db="EMBL/GenBank/DDBJ databases">
        <title>Genome-resolved meta-omics ties microbial dynamics to process performance in biotechnology for thiocyanate degradation.</title>
        <authorList>
            <person name="Kantor R.S."/>
            <person name="Huddy R.J."/>
            <person name="Iyer R."/>
            <person name="Thomas B.C."/>
            <person name="Brown C.T."/>
            <person name="Anantharaman K."/>
            <person name="Tringe S."/>
            <person name="Hettich R.L."/>
            <person name="Harrison S.T."/>
            <person name="Banfield J.F."/>
        </authorList>
    </citation>
    <scope>NUCLEOTIDE SEQUENCE [LARGE SCALE GENOMIC DNA]</scope>
    <source>
        <strain evidence="4">59-99</strain>
    </source>
</reference>
<proteinExistence type="predicted"/>
<protein>
    <submittedName>
        <fullName evidence="4">4-hydroxythreonine-4-phosphate dehydrogenase PdxA</fullName>
    </submittedName>
</protein>
<dbReference type="NCBIfam" id="TIGR00557">
    <property type="entry name" value="pdxA"/>
    <property type="match status" value="1"/>
</dbReference>
<dbReference type="Pfam" id="PF04166">
    <property type="entry name" value="PdxA"/>
    <property type="match status" value="1"/>
</dbReference>
<dbReference type="Proteomes" id="UP000184233">
    <property type="component" value="Unassembled WGS sequence"/>
</dbReference>
<keyword evidence="2" id="KW-0560">Oxidoreductase</keyword>
<sequence>MSDGSRIVISCGDLNGIGLECFVGAVQGMDVSDLVLVGPVDGIGASCDVMSLPANVDDGRLHVDGRTIGILNVDAPVTITPGAIAADTGKAALLALETSIRECIDDRAGAMVTLPVSKEACTQAGWTFPGQTEMLAARTGGTPLMVLCTRDLRVALVTIHEPLTAVSSFITHDNVHMRIEALHTSLTTDWNITHPKIAVLGLNPHAGEHGMFGREELDVIAPAIASVRQQGIDATGPFPADGFFAFGAYASYDGILAMYHDQGLIPLKLLAHGGGVNMTAGLPIIRTSPDHGTGFSLAGKGMADPLSTKEAIQFARDIIRNRALSRP</sequence>
<keyword evidence="3" id="KW-0520">NAD</keyword>
<evidence type="ECO:0000313" key="5">
    <source>
        <dbReference type="Proteomes" id="UP000184233"/>
    </source>
</evidence>
<dbReference type="InterPro" id="IPR005255">
    <property type="entry name" value="PdxA_fam"/>
</dbReference>
<dbReference type="AlphaFoldDB" id="A0A1M3L0C3"/>
<keyword evidence="1" id="KW-0479">Metal-binding</keyword>
<dbReference type="PANTHER" id="PTHR30004">
    <property type="entry name" value="4-HYDROXYTHREONINE-4-PHOSPHATE DEHYDROGENASE"/>
    <property type="match status" value="1"/>
</dbReference>
<name>A0A1M3L0C3_9BACT</name>
<dbReference type="GO" id="GO:0051287">
    <property type="term" value="F:NAD binding"/>
    <property type="evidence" value="ECO:0007669"/>
    <property type="project" value="InterPro"/>
</dbReference>
<evidence type="ECO:0000313" key="4">
    <source>
        <dbReference type="EMBL" id="OJX58242.1"/>
    </source>
</evidence>